<dbReference type="AlphaFoldDB" id="A0A5B8M7Y8"/>
<keyword evidence="6" id="KW-0997">Cell inner membrane</keyword>
<reference evidence="16 17" key="1">
    <citation type="submission" date="2019-07" db="EMBL/GenBank/DDBJ databases">
        <title>Full genome sequence of Humibacter sp. WJ7-1.</title>
        <authorList>
            <person name="Im W.-T."/>
        </authorList>
    </citation>
    <scope>NUCLEOTIDE SEQUENCE [LARGE SCALE GENOMIC DNA]</scope>
    <source>
        <strain evidence="16 17">WJ7-1</strain>
    </source>
</reference>
<proteinExistence type="inferred from homology"/>
<keyword evidence="5" id="KW-0444">Lipid biosynthesis</keyword>
<protein>
    <submittedName>
        <fullName evidence="16">EamA family transporter</fullName>
    </submittedName>
</protein>
<evidence type="ECO:0000256" key="12">
    <source>
        <dbReference type="ARBA" id="ARBA00023136"/>
    </source>
</evidence>
<dbReference type="GO" id="GO:0022857">
    <property type="term" value="F:transmembrane transporter activity"/>
    <property type="evidence" value="ECO:0007669"/>
    <property type="project" value="InterPro"/>
</dbReference>
<feature type="transmembrane region" description="Helical" evidence="14">
    <location>
        <begin position="219"/>
        <end position="241"/>
    </location>
</feature>
<keyword evidence="8 13" id="KW-0812">Transmembrane</keyword>
<gene>
    <name evidence="16" type="ORF">FPZ11_01270</name>
</gene>
<keyword evidence="10 14" id="KW-1133">Transmembrane helix</keyword>
<evidence type="ECO:0000256" key="5">
    <source>
        <dbReference type="ARBA" id="ARBA00022516"/>
    </source>
</evidence>
<comment type="subcellular location">
    <subcellularLocation>
        <location evidence="1 13">Cell membrane</location>
        <topology evidence="1 13">Multi-pass membrane protein</topology>
    </subcellularLocation>
</comment>
<feature type="transmembrane region" description="Helical" evidence="14">
    <location>
        <begin position="100"/>
        <end position="119"/>
    </location>
</feature>
<keyword evidence="12 14" id="KW-0472">Membrane</keyword>
<dbReference type="InterPro" id="IPR000390">
    <property type="entry name" value="Small_drug/metabolite_transptr"/>
</dbReference>
<evidence type="ECO:0000256" key="14">
    <source>
        <dbReference type="SAM" id="Phobius"/>
    </source>
</evidence>
<dbReference type="EMBL" id="CP042305">
    <property type="protein sequence ID" value="QDZ16607.1"/>
    <property type="molecule type" value="Genomic_DNA"/>
</dbReference>
<evidence type="ECO:0000256" key="2">
    <source>
        <dbReference type="ARBA" id="ARBA00007362"/>
    </source>
</evidence>
<dbReference type="InterPro" id="IPR000620">
    <property type="entry name" value="EamA_dom"/>
</dbReference>
<evidence type="ECO:0000313" key="17">
    <source>
        <dbReference type="Proteomes" id="UP000320216"/>
    </source>
</evidence>
<dbReference type="PANTHER" id="PTHR30561:SF1">
    <property type="entry name" value="MULTIDRUG TRANSPORTER EMRE"/>
    <property type="match status" value="1"/>
</dbReference>
<comment type="similarity">
    <text evidence="2">Belongs to the EamA transporter family.</text>
</comment>
<dbReference type="Proteomes" id="UP000320216">
    <property type="component" value="Chromosome"/>
</dbReference>
<keyword evidence="7" id="KW-0441">Lipid A biosynthesis</keyword>
<evidence type="ECO:0000256" key="11">
    <source>
        <dbReference type="ARBA" id="ARBA00023098"/>
    </source>
</evidence>
<dbReference type="GO" id="GO:0005886">
    <property type="term" value="C:plasma membrane"/>
    <property type="evidence" value="ECO:0007669"/>
    <property type="project" value="UniProtKB-SubCell"/>
</dbReference>
<evidence type="ECO:0000256" key="10">
    <source>
        <dbReference type="ARBA" id="ARBA00022989"/>
    </source>
</evidence>
<evidence type="ECO:0000256" key="1">
    <source>
        <dbReference type="ARBA" id="ARBA00004651"/>
    </source>
</evidence>
<evidence type="ECO:0000256" key="4">
    <source>
        <dbReference type="ARBA" id="ARBA00022475"/>
    </source>
</evidence>
<dbReference type="Pfam" id="PF00893">
    <property type="entry name" value="Multi_Drug_Res"/>
    <property type="match status" value="1"/>
</dbReference>
<keyword evidence="3" id="KW-0813">Transport</keyword>
<feature type="transmembrane region" description="Helical" evidence="14">
    <location>
        <begin position="126"/>
        <end position="145"/>
    </location>
</feature>
<keyword evidence="11" id="KW-0443">Lipid metabolism</keyword>
<dbReference type="KEGG" id="huw:FPZ11_01270"/>
<feature type="transmembrane region" description="Helical" evidence="14">
    <location>
        <begin position="20"/>
        <end position="39"/>
    </location>
</feature>
<evidence type="ECO:0000256" key="3">
    <source>
        <dbReference type="ARBA" id="ARBA00022448"/>
    </source>
</evidence>
<name>A0A5B8M7Y8_9MICO</name>
<dbReference type="GO" id="GO:0009103">
    <property type="term" value="P:lipopolysaccharide biosynthetic process"/>
    <property type="evidence" value="ECO:0007669"/>
    <property type="project" value="UniProtKB-KW"/>
</dbReference>
<sequence length="267" mass="27315">MHGAWNAIAKAIPQRLVSSALIGVVYLAAGVAGCLLFPLPAAGAWPYLLVSAGIQTVYLILLTAAYEKTEFSRAYPLTRGIAVLGVTVIAVTVLGERLTIMQLVGVGVVAAALLAVAWAGSGRSNLVGVLMAVAVGASITAYSVVDGVGVRASGDALSYASWLFLAQGLTIPLVCLALSKDRRAFLVAAPHNVVRGSAGGVLSVAAYTIVVWAQSVAPLALVSALRETGVLAAGLIGVLFFGERFNRWRTVATFCAVAGIIAIRAGA</sequence>
<dbReference type="OrthoDB" id="9783707at2"/>
<evidence type="ECO:0000256" key="8">
    <source>
        <dbReference type="ARBA" id="ARBA00022692"/>
    </source>
</evidence>
<dbReference type="Pfam" id="PF00892">
    <property type="entry name" value="EamA"/>
    <property type="match status" value="1"/>
</dbReference>
<dbReference type="PANTHER" id="PTHR30561">
    <property type="entry name" value="SMR FAMILY PROTON-DEPENDENT DRUG EFFLUX TRANSPORTER SUGE"/>
    <property type="match status" value="1"/>
</dbReference>
<accession>A0A5B8M7Y8</accession>
<feature type="transmembrane region" description="Helical" evidence="14">
    <location>
        <begin position="77"/>
        <end position="94"/>
    </location>
</feature>
<feature type="transmembrane region" description="Helical" evidence="14">
    <location>
        <begin position="45"/>
        <end position="65"/>
    </location>
</feature>
<dbReference type="Gene3D" id="1.10.3730.20">
    <property type="match status" value="2"/>
</dbReference>
<comment type="similarity">
    <text evidence="13">Belongs to the drug/metabolite transporter (DMT) superfamily. Small multidrug resistance (SMR) (TC 2.A.7.1) family.</text>
</comment>
<dbReference type="SUPFAM" id="SSF103481">
    <property type="entry name" value="Multidrug resistance efflux transporter EmrE"/>
    <property type="match status" value="2"/>
</dbReference>
<dbReference type="InterPro" id="IPR045324">
    <property type="entry name" value="Small_multidrug_res"/>
</dbReference>
<evidence type="ECO:0000256" key="9">
    <source>
        <dbReference type="ARBA" id="ARBA00022985"/>
    </source>
</evidence>
<keyword evidence="17" id="KW-1185">Reference proteome</keyword>
<evidence type="ECO:0000256" key="6">
    <source>
        <dbReference type="ARBA" id="ARBA00022519"/>
    </source>
</evidence>
<evidence type="ECO:0000313" key="16">
    <source>
        <dbReference type="EMBL" id="QDZ16607.1"/>
    </source>
</evidence>
<feature type="transmembrane region" description="Helical" evidence="14">
    <location>
        <begin position="192"/>
        <end position="213"/>
    </location>
</feature>
<feature type="transmembrane region" description="Helical" evidence="14">
    <location>
        <begin position="157"/>
        <end position="180"/>
    </location>
</feature>
<evidence type="ECO:0000256" key="13">
    <source>
        <dbReference type="RuleBase" id="RU003942"/>
    </source>
</evidence>
<feature type="domain" description="EamA" evidence="15">
    <location>
        <begin position="127"/>
        <end position="263"/>
    </location>
</feature>
<organism evidence="16 17">
    <name type="scientific">Humibacter ginsenosidimutans</name>
    <dbReference type="NCBI Taxonomy" id="2599293"/>
    <lineage>
        <taxon>Bacteria</taxon>
        <taxon>Bacillati</taxon>
        <taxon>Actinomycetota</taxon>
        <taxon>Actinomycetes</taxon>
        <taxon>Micrococcales</taxon>
        <taxon>Microbacteriaceae</taxon>
        <taxon>Humibacter</taxon>
    </lineage>
</organism>
<dbReference type="InterPro" id="IPR037185">
    <property type="entry name" value="EmrE-like"/>
</dbReference>
<keyword evidence="9" id="KW-0448">Lipopolysaccharide biosynthesis</keyword>
<keyword evidence="4" id="KW-1003">Cell membrane</keyword>
<evidence type="ECO:0000256" key="7">
    <source>
        <dbReference type="ARBA" id="ARBA00022556"/>
    </source>
</evidence>
<evidence type="ECO:0000259" key="15">
    <source>
        <dbReference type="Pfam" id="PF00892"/>
    </source>
</evidence>